<organism evidence="1 2">
    <name type="scientific">Solanum verrucosum</name>
    <dbReference type="NCBI Taxonomy" id="315347"/>
    <lineage>
        <taxon>Eukaryota</taxon>
        <taxon>Viridiplantae</taxon>
        <taxon>Streptophyta</taxon>
        <taxon>Embryophyta</taxon>
        <taxon>Tracheophyta</taxon>
        <taxon>Spermatophyta</taxon>
        <taxon>Magnoliopsida</taxon>
        <taxon>eudicotyledons</taxon>
        <taxon>Gunneridae</taxon>
        <taxon>Pentapetalae</taxon>
        <taxon>asterids</taxon>
        <taxon>lamiids</taxon>
        <taxon>Solanales</taxon>
        <taxon>Solanaceae</taxon>
        <taxon>Solanoideae</taxon>
        <taxon>Solaneae</taxon>
        <taxon>Solanum</taxon>
    </lineage>
</organism>
<sequence>MAKSLEDGFSVWVDMWDVTEGNVPKKYEGGRVWIRKVYSDDFSIWCNETFNYRRLGDGDEIGLYWDPRSTSLVFKLLSQASDCTKCSKQIHDFLENGIHSMDTDLHNTSIPCAWEKIPLGLRLPNRK</sequence>
<dbReference type="EMBL" id="CP133616">
    <property type="protein sequence ID" value="WMV30941.1"/>
    <property type="molecule type" value="Genomic_DNA"/>
</dbReference>
<dbReference type="AlphaFoldDB" id="A0AAF0R2S3"/>
<protein>
    <submittedName>
        <fullName evidence="1">Uncharacterized protein</fullName>
    </submittedName>
</protein>
<evidence type="ECO:0000313" key="2">
    <source>
        <dbReference type="Proteomes" id="UP001234989"/>
    </source>
</evidence>
<name>A0AAF0R2S3_SOLVR</name>
<evidence type="ECO:0000313" key="1">
    <source>
        <dbReference type="EMBL" id="WMV30941.1"/>
    </source>
</evidence>
<accession>A0AAF0R2S3</accession>
<dbReference type="PANTHER" id="PTHR36264">
    <property type="entry name" value="SET DOMAIN-CONTAINING PROTEIN"/>
    <property type="match status" value="1"/>
</dbReference>
<dbReference type="Proteomes" id="UP001234989">
    <property type="component" value="Chromosome 5"/>
</dbReference>
<feature type="non-terminal residue" evidence="1">
    <location>
        <position position="127"/>
    </location>
</feature>
<gene>
    <name evidence="1" type="ORF">MTR67_024326</name>
</gene>
<dbReference type="PANTHER" id="PTHR36264:SF4">
    <property type="entry name" value="TF-B3 DOMAIN-CONTAINING PROTEIN"/>
    <property type="match status" value="1"/>
</dbReference>
<keyword evidence="2" id="KW-1185">Reference proteome</keyword>
<proteinExistence type="predicted"/>
<reference evidence="1" key="1">
    <citation type="submission" date="2023-08" db="EMBL/GenBank/DDBJ databases">
        <title>A de novo genome assembly of Solanum verrucosum Schlechtendal, a Mexican diploid species geographically isolated from the other diploid A-genome species in potato relatives.</title>
        <authorList>
            <person name="Hosaka K."/>
        </authorList>
    </citation>
    <scope>NUCLEOTIDE SEQUENCE</scope>
    <source>
        <tissue evidence="1">Young leaves</tissue>
    </source>
</reference>